<accession>A0ABS5F9N9</accession>
<dbReference type="PANTHER" id="PTHR48080">
    <property type="entry name" value="D-GALACTONATE DEHYDRATASE-RELATED"/>
    <property type="match status" value="1"/>
</dbReference>
<dbReference type="SUPFAM" id="SSF54826">
    <property type="entry name" value="Enolase N-terminal domain-like"/>
    <property type="match status" value="1"/>
</dbReference>
<dbReference type="SFLD" id="SFLDS00001">
    <property type="entry name" value="Enolase"/>
    <property type="match status" value="1"/>
</dbReference>
<keyword evidence="4" id="KW-1185">Reference proteome</keyword>
<dbReference type="Pfam" id="PF13378">
    <property type="entry name" value="MR_MLE_C"/>
    <property type="match status" value="1"/>
</dbReference>
<keyword evidence="1" id="KW-0456">Lyase</keyword>
<comment type="caution">
    <text evidence="3">The sequence shown here is derived from an EMBL/GenBank/DDBJ whole genome shotgun (WGS) entry which is preliminary data.</text>
</comment>
<gene>
    <name evidence="3" type="ORF">GXW71_33305</name>
</gene>
<reference evidence="4" key="1">
    <citation type="journal article" date="2021" name="Syst. Appl. Microbiol.">
        <title>Roseomonas hellenica sp. nov., isolated from roots of wild-growing Alkanna tinctoria.</title>
        <authorList>
            <person name="Rat A."/>
            <person name="Naranjo H.D."/>
            <person name="Lebbe L."/>
            <person name="Cnockaert M."/>
            <person name="Krigas N."/>
            <person name="Grigoriadou K."/>
            <person name="Maloupa E."/>
            <person name="Willems A."/>
        </authorList>
    </citation>
    <scope>NUCLEOTIDE SEQUENCE [LARGE SCALE GENOMIC DNA]</scope>
    <source>
        <strain evidence="4">LMG 31523</strain>
    </source>
</reference>
<evidence type="ECO:0000313" key="3">
    <source>
        <dbReference type="EMBL" id="MBR0669275.1"/>
    </source>
</evidence>
<name>A0ABS5F9N9_9PROT</name>
<dbReference type="CDD" id="cd03316">
    <property type="entry name" value="MR_like"/>
    <property type="match status" value="1"/>
</dbReference>
<dbReference type="InterPro" id="IPR034593">
    <property type="entry name" value="DgoD-like"/>
</dbReference>
<dbReference type="EMBL" id="JAAGBB010000095">
    <property type="protein sequence ID" value="MBR0669275.1"/>
    <property type="molecule type" value="Genomic_DNA"/>
</dbReference>
<dbReference type="Proteomes" id="UP001196870">
    <property type="component" value="Unassembled WGS sequence"/>
</dbReference>
<dbReference type="InterPro" id="IPR018110">
    <property type="entry name" value="Mandel_Rmase/mucon_lact_enz_CS"/>
</dbReference>
<dbReference type="PROSITE" id="PS00908">
    <property type="entry name" value="MR_MLE_1"/>
    <property type="match status" value="1"/>
</dbReference>
<dbReference type="InterPro" id="IPR029017">
    <property type="entry name" value="Enolase-like_N"/>
</dbReference>
<dbReference type="Gene3D" id="3.20.20.120">
    <property type="entry name" value="Enolase-like C-terminal domain"/>
    <property type="match status" value="1"/>
</dbReference>
<organism evidence="3 4">
    <name type="scientific">Plastoroseomonas hellenica</name>
    <dbReference type="NCBI Taxonomy" id="2687306"/>
    <lineage>
        <taxon>Bacteria</taxon>
        <taxon>Pseudomonadati</taxon>
        <taxon>Pseudomonadota</taxon>
        <taxon>Alphaproteobacteria</taxon>
        <taxon>Acetobacterales</taxon>
        <taxon>Acetobacteraceae</taxon>
        <taxon>Plastoroseomonas</taxon>
    </lineage>
</organism>
<sequence length="359" mass="38633">MQTDEGLTGAGEIGLAYGSGGRAAAELLLELARTRIIGKDPFRTEALFDAMRRDTFWGHVPGPIFGGAISALDQALWDIKGKALGQPVHVLLGGACRDRLRLYCNGWYRGLGAPAAYAEAAQGVKARGFGALKFDPMKLDATGRSDRVNRHIGRAAEDLAVARVMAVREAVGAGIDICVELHGNMWPMDSIRFGRRIAHLSPFFMEEVADAEDAGAAREVGLQTGIAIAGGERLTTLGDFRRFFEARALSVAQPDMGLAGGFTGVRAIAALAAAHEVYIQPHNCGGPISTAACVQLSFAIPNFLIQEIFPVWPEDDRLDLVDAPYERQIEDGHLPLPTRPGLGVVLNRDYLARCKRMDA</sequence>
<proteinExistence type="predicted"/>
<dbReference type="SUPFAM" id="SSF51604">
    <property type="entry name" value="Enolase C-terminal domain-like"/>
    <property type="match status" value="1"/>
</dbReference>
<dbReference type="InterPro" id="IPR029065">
    <property type="entry name" value="Enolase_C-like"/>
</dbReference>
<dbReference type="PANTHER" id="PTHR48080:SF2">
    <property type="entry name" value="D-GALACTONATE DEHYDRATASE"/>
    <property type="match status" value="1"/>
</dbReference>
<dbReference type="SFLD" id="SFLDG00179">
    <property type="entry name" value="mandelate_racemase"/>
    <property type="match status" value="1"/>
</dbReference>
<evidence type="ECO:0000313" key="4">
    <source>
        <dbReference type="Proteomes" id="UP001196870"/>
    </source>
</evidence>
<dbReference type="SMART" id="SM00922">
    <property type="entry name" value="MR_MLE"/>
    <property type="match status" value="1"/>
</dbReference>
<dbReference type="Gene3D" id="3.30.390.10">
    <property type="entry name" value="Enolase-like, N-terminal domain"/>
    <property type="match status" value="1"/>
</dbReference>
<dbReference type="InterPro" id="IPR013341">
    <property type="entry name" value="Mandelate_racemase_N_dom"/>
</dbReference>
<feature type="domain" description="Mandelate racemase/muconate lactonizing enzyme C-terminal" evidence="2">
    <location>
        <begin position="114"/>
        <end position="227"/>
    </location>
</feature>
<dbReference type="InterPro" id="IPR036849">
    <property type="entry name" value="Enolase-like_C_sf"/>
</dbReference>
<evidence type="ECO:0000256" key="1">
    <source>
        <dbReference type="ARBA" id="ARBA00023239"/>
    </source>
</evidence>
<protein>
    <submittedName>
        <fullName evidence="3">Mandelate racemase/muconate lactonizing enzyme family protein</fullName>
    </submittedName>
</protein>
<dbReference type="InterPro" id="IPR013342">
    <property type="entry name" value="Mandelate_racemase_C"/>
</dbReference>
<evidence type="ECO:0000259" key="2">
    <source>
        <dbReference type="SMART" id="SM00922"/>
    </source>
</evidence>
<dbReference type="Pfam" id="PF02746">
    <property type="entry name" value="MR_MLE_N"/>
    <property type="match status" value="1"/>
</dbReference>